<evidence type="ECO:0000313" key="3">
    <source>
        <dbReference type="EMBL" id="CBF89716.1"/>
    </source>
</evidence>
<proteinExistence type="predicted"/>
<dbReference type="EMBL" id="BN001308">
    <property type="protein sequence ID" value="CBF89716.1"/>
    <property type="molecule type" value="Genomic_DNA"/>
</dbReference>
<gene>
    <name evidence="3" type="ORF">ANIA_00326</name>
</gene>
<keyword evidence="1" id="KW-0175">Coiled coil</keyword>
<dbReference type="GO" id="GO:0000793">
    <property type="term" value="C:condensed chromosome"/>
    <property type="evidence" value="ECO:0000318"/>
    <property type="project" value="GO_Central"/>
</dbReference>
<organism evidence="3 4">
    <name type="scientific">Emericella nidulans (strain FGSC A4 / ATCC 38163 / CBS 112.46 / NRRL 194 / M139)</name>
    <name type="common">Aspergillus nidulans</name>
    <dbReference type="NCBI Taxonomy" id="227321"/>
    <lineage>
        <taxon>Eukaryota</taxon>
        <taxon>Fungi</taxon>
        <taxon>Dikarya</taxon>
        <taxon>Ascomycota</taxon>
        <taxon>Pezizomycotina</taxon>
        <taxon>Eurotiomycetes</taxon>
        <taxon>Eurotiomycetidae</taxon>
        <taxon>Eurotiales</taxon>
        <taxon>Aspergillaceae</taxon>
        <taxon>Aspergillus</taxon>
        <taxon>Aspergillus subgen. Nidulantes</taxon>
    </lineage>
</organism>
<feature type="coiled-coil region" evidence="1">
    <location>
        <begin position="273"/>
        <end position="329"/>
    </location>
</feature>
<dbReference type="GO" id="GO:0007076">
    <property type="term" value="P:mitotic chromosome condensation"/>
    <property type="evidence" value="ECO:0000318"/>
    <property type="project" value="GO_Central"/>
</dbReference>
<feature type="region of interest" description="Disordered" evidence="2">
    <location>
        <begin position="575"/>
        <end position="659"/>
    </location>
</feature>
<dbReference type="eggNOG" id="ENOG502RNWH">
    <property type="taxonomic scope" value="Eukaryota"/>
</dbReference>
<dbReference type="OMA" id="FFQQTWN"/>
<dbReference type="OrthoDB" id="3438382at2759"/>
<feature type="coiled-coil region" evidence="1">
    <location>
        <begin position="116"/>
        <end position="204"/>
    </location>
</feature>
<accession>C8VU14</accession>
<dbReference type="KEGG" id="ani:ANIA_00326"/>
<reference evidence="4" key="2">
    <citation type="journal article" date="2009" name="Fungal Genet. Biol.">
        <title>The 2008 update of the Aspergillus nidulans genome annotation: a community effort.</title>
        <authorList>
            <person name="Wortman J.R."/>
            <person name="Gilsenan J.M."/>
            <person name="Joardar V."/>
            <person name="Deegan J."/>
            <person name="Clutterbuck J."/>
            <person name="Andersen M.R."/>
            <person name="Archer D."/>
            <person name="Bencina M."/>
            <person name="Braus G."/>
            <person name="Coutinho P."/>
            <person name="von Dohren H."/>
            <person name="Doonan J."/>
            <person name="Driessen A.J."/>
            <person name="Durek P."/>
            <person name="Espeso E."/>
            <person name="Fekete E."/>
            <person name="Flipphi M."/>
            <person name="Estrada C.G."/>
            <person name="Geysens S."/>
            <person name="Goldman G."/>
            <person name="de Groot P.W."/>
            <person name="Hansen K."/>
            <person name="Harris S.D."/>
            <person name="Heinekamp T."/>
            <person name="Helmstaedt K."/>
            <person name="Henrissat B."/>
            <person name="Hofmann G."/>
            <person name="Homan T."/>
            <person name="Horio T."/>
            <person name="Horiuchi H."/>
            <person name="James S."/>
            <person name="Jones M."/>
            <person name="Karaffa L."/>
            <person name="Karanyi Z."/>
            <person name="Kato M."/>
            <person name="Keller N."/>
            <person name="Kelly D.E."/>
            <person name="Kiel J.A."/>
            <person name="Kim J.M."/>
            <person name="van der Klei I.J."/>
            <person name="Klis F.M."/>
            <person name="Kovalchuk A."/>
            <person name="Krasevec N."/>
            <person name="Kubicek C.P."/>
            <person name="Liu B."/>
            <person name="Maccabe A."/>
            <person name="Meyer V."/>
            <person name="Mirabito P."/>
            <person name="Miskei M."/>
            <person name="Mos M."/>
            <person name="Mullins J."/>
            <person name="Nelson D.R."/>
            <person name="Nielsen J."/>
            <person name="Oakley B.R."/>
            <person name="Osmani S.A."/>
            <person name="Pakula T."/>
            <person name="Paszewski A."/>
            <person name="Paulsen I."/>
            <person name="Pilsyk S."/>
            <person name="Pocsi I."/>
            <person name="Punt P.J."/>
            <person name="Ram A.F."/>
            <person name="Ren Q."/>
            <person name="Robellet X."/>
            <person name="Robson G."/>
            <person name="Seiboth B."/>
            <person name="van Solingen P."/>
            <person name="Specht T."/>
            <person name="Sun J."/>
            <person name="Taheri-Talesh N."/>
            <person name="Takeshita N."/>
            <person name="Ussery D."/>
            <person name="vanKuyk P.A."/>
            <person name="Visser H."/>
            <person name="van de Vondervoort P.J."/>
            <person name="de Vries R.P."/>
            <person name="Walton J."/>
            <person name="Xiang X."/>
            <person name="Xiong Y."/>
            <person name="Zeng A.P."/>
            <person name="Brandt B.W."/>
            <person name="Cornell M.J."/>
            <person name="van den Hondel C.A."/>
            <person name="Visser J."/>
            <person name="Oliver S.G."/>
            <person name="Turner G."/>
        </authorList>
    </citation>
    <scope>GENOME REANNOTATION</scope>
    <source>
        <strain evidence="4">FGSC A4 / ATCC 38163 / CBS 112.46 / NRRL 194 / M139</strain>
    </source>
</reference>
<sequence>MNLDSSVSRSRDPRRRPPINTNLSQNEVAQQRPPSGPWNHSSPEAQHDVSDDRFIRSISNFIETAVKTRTKVAEREHLSKRTAETKDLLNKASSHAGFPSTVEFYQHTKDGEDKALHSLNSEIKGHETELQELESVLRDQWAASANSRTSTSDDRVRQLEQSLKLANDKISGLRGDIAGLIERNKSLDAELKNLQTLLGAQEKSFGTFTHSLGLLKNETVQFSSRLKQIEEKSSIQPDGGITPDTKKLLDDLSNQHRILEQRTAGLGEKDTSIQSLKEKAKLLNARMDELIEIQRAKDEFYFAEMDTLKQDLNKRLSEFQQTQERLTESVKEAMLRVPRERLDSKVDGLFESVRRLGADLEPMKVALLSLESRYNNLTTEPIVQHMVRAMHEMYPSVDQLWKELTVHKQSLDQTLPSLARKIEQLETQGKTSVITQDELKSIRAQQEDLKRLIGGFVERHQWPSQEEFRLMQARLEFLAEKQNNTDSAFLQKQTADQETLQEVKRQGTSLSDRLKVLSDVIERLDEDYNLTKENNQGDMHSLQLRMTSIEQSAKVTYENTKKELNRIKKVVQLPEQPSQVDSLYCDSPSGQLPPALRPDLLHADRSQGMKIKRLRSESDEDTSQPTSNSPAPRSPGLNGTQKDSPDVSRRKRKKTTRSR</sequence>
<dbReference type="GO" id="GO:0000796">
    <property type="term" value="C:condensin complex"/>
    <property type="evidence" value="ECO:0000318"/>
    <property type="project" value="GO_Central"/>
</dbReference>
<feature type="compositionally biased region" description="Polar residues" evidence="2">
    <location>
        <begin position="623"/>
        <end position="642"/>
    </location>
</feature>
<evidence type="ECO:0000256" key="1">
    <source>
        <dbReference type="SAM" id="Coils"/>
    </source>
</evidence>
<dbReference type="InParanoid" id="C8VU14"/>
<feature type="compositionally biased region" description="Polar residues" evidence="2">
    <location>
        <begin position="19"/>
        <end position="44"/>
    </location>
</feature>
<dbReference type="RefSeq" id="XP_050469254.1">
    <property type="nucleotide sequence ID" value="XM_050610977.1"/>
</dbReference>
<evidence type="ECO:0008006" key="5">
    <source>
        <dbReference type="Google" id="ProtNLM"/>
    </source>
</evidence>
<feature type="compositionally biased region" description="Basic residues" evidence="2">
    <location>
        <begin position="649"/>
        <end position="659"/>
    </location>
</feature>
<name>C8VU14_EMENI</name>
<reference evidence="4" key="1">
    <citation type="journal article" date="2005" name="Nature">
        <title>Sequencing of Aspergillus nidulans and comparative analysis with A. fumigatus and A. oryzae.</title>
        <authorList>
            <person name="Galagan J.E."/>
            <person name="Calvo S.E."/>
            <person name="Cuomo C."/>
            <person name="Ma L.J."/>
            <person name="Wortman J.R."/>
            <person name="Batzoglou S."/>
            <person name="Lee S.I."/>
            <person name="Basturkmen M."/>
            <person name="Spevak C.C."/>
            <person name="Clutterbuck J."/>
            <person name="Kapitonov V."/>
            <person name="Jurka J."/>
            <person name="Scazzocchio C."/>
            <person name="Farman M."/>
            <person name="Butler J."/>
            <person name="Purcell S."/>
            <person name="Harris S."/>
            <person name="Braus G.H."/>
            <person name="Draht O."/>
            <person name="Busch S."/>
            <person name="D'Enfert C."/>
            <person name="Bouchier C."/>
            <person name="Goldman G.H."/>
            <person name="Bell-Pedersen D."/>
            <person name="Griffiths-Jones S."/>
            <person name="Doonan J.H."/>
            <person name="Yu J."/>
            <person name="Vienken K."/>
            <person name="Pain A."/>
            <person name="Freitag M."/>
            <person name="Selker E.U."/>
            <person name="Archer D.B."/>
            <person name="Penalva M.A."/>
            <person name="Oakley B.R."/>
            <person name="Momany M."/>
            <person name="Tanaka T."/>
            <person name="Kumagai T."/>
            <person name="Asai K."/>
            <person name="Machida M."/>
            <person name="Nierman W.C."/>
            <person name="Denning D.W."/>
            <person name="Caddick M."/>
            <person name="Hynes M."/>
            <person name="Paoletti M."/>
            <person name="Fischer R."/>
            <person name="Miller B."/>
            <person name="Dyer P."/>
            <person name="Sachs M.S."/>
            <person name="Osmani S.A."/>
            <person name="Birren B.W."/>
        </authorList>
    </citation>
    <scope>NUCLEOTIDE SEQUENCE [LARGE SCALE GENOMIC DNA]</scope>
    <source>
        <strain evidence="4">FGSC A4 / ATCC 38163 / CBS 112.46 / NRRL 194 / M139</strain>
    </source>
</reference>
<dbReference type="HOGENOM" id="CLU_416203_0_0_1"/>
<feature type="region of interest" description="Disordered" evidence="2">
    <location>
        <begin position="1"/>
        <end position="51"/>
    </location>
</feature>
<dbReference type="Proteomes" id="UP000000560">
    <property type="component" value="Chromosome VIII"/>
</dbReference>
<keyword evidence="4" id="KW-1185">Reference proteome</keyword>
<dbReference type="AlphaFoldDB" id="C8VU14"/>
<protein>
    <recommendedName>
        <fullName evidence="5">Paramyosin</fullName>
    </recommendedName>
</protein>
<dbReference type="GO" id="GO:0000785">
    <property type="term" value="C:chromatin"/>
    <property type="evidence" value="ECO:0000318"/>
    <property type="project" value="GO_Central"/>
</dbReference>
<evidence type="ECO:0000256" key="2">
    <source>
        <dbReference type="SAM" id="MobiDB-lite"/>
    </source>
</evidence>
<evidence type="ECO:0000313" key="4">
    <source>
        <dbReference type="Proteomes" id="UP000000560"/>
    </source>
</evidence>
<dbReference type="VEuPathDB" id="FungiDB:AN0326"/>
<dbReference type="STRING" id="227321.C8VU14"/>
<dbReference type="GeneID" id="2876102"/>
<dbReference type="GO" id="GO:0003682">
    <property type="term" value="F:chromatin binding"/>
    <property type="evidence" value="ECO:0000318"/>
    <property type="project" value="GO_Central"/>
</dbReference>